<dbReference type="Gramene" id="NC13G0060260.1">
    <property type="protein sequence ID" value="NC13G0060260.1:cds"/>
    <property type="gene ID" value="NC13G0060260"/>
</dbReference>
<feature type="region of interest" description="Disordered" evidence="1">
    <location>
        <begin position="36"/>
        <end position="58"/>
    </location>
</feature>
<reference evidence="2" key="1">
    <citation type="submission" date="2019-09" db="EMBL/GenBank/DDBJ databases">
        <authorList>
            <person name="Zhang L."/>
        </authorList>
    </citation>
    <scope>NUCLEOTIDE SEQUENCE</scope>
</reference>
<protein>
    <submittedName>
        <fullName evidence="2">Uncharacterized protein</fullName>
    </submittedName>
</protein>
<name>A0A5K0ZCD0_9MAGN</name>
<dbReference type="Pfam" id="PF08284">
    <property type="entry name" value="RVP_2"/>
    <property type="match status" value="1"/>
</dbReference>
<accession>A0A5K0ZCD0</accession>
<dbReference type="EMBL" id="LR721778">
    <property type="protein sequence ID" value="VVV87156.1"/>
    <property type="molecule type" value="Genomic_DNA"/>
</dbReference>
<dbReference type="CDD" id="cd00303">
    <property type="entry name" value="retropepsin_like"/>
    <property type="match status" value="1"/>
</dbReference>
<feature type="region of interest" description="Disordered" evidence="1">
    <location>
        <begin position="203"/>
        <end position="237"/>
    </location>
</feature>
<dbReference type="SUPFAM" id="SSF50630">
    <property type="entry name" value="Acid proteases"/>
    <property type="match status" value="1"/>
</dbReference>
<evidence type="ECO:0000313" key="2">
    <source>
        <dbReference type="EMBL" id="VVV87156.1"/>
    </source>
</evidence>
<gene>
    <name evidence="2" type="ORF">NYM_LOCUS9804</name>
</gene>
<organism evidence="2">
    <name type="scientific">Nymphaea colorata</name>
    <name type="common">pocket water lily</name>
    <dbReference type="NCBI Taxonomy" id="210225"/>
    <lineage>
        <taxon>Eukaryota</taxon>
        <taxon>Viridiplantae</taxon>
        <taxon>Streptophyta</taxon>
        <taxon>Embryophyta</taxon>
        <taxon>Tracheophyta</taxon>
        <taxon>Spermatophyta</taxon>
        <taxon>Magnoliopsida</taxon>
        <taxon>Nymphaeales</taxon>
        <taxon>Nymphaeaceae</taxon>
        <taxon>Nymphaea</taxon>
    </lineage>
</organism>
<proteinExistence type="predicted"/>
<dbReference type="InterPro" id="IPR021109">
    <property type="entry name" value="Peptidase_aspartic_dom_sf"/>
</dbReference>
<evidence type="ECO:0000256" key="1">
    <source>
        <dbReference type="SAM" id="MobiDB-lite"/>
    </source>
</evidence>
<dbReference type="AlphaFoldDB" id="A0A5K0ZCD0"/>
<sequence>MAKGLCYHCDDKWFCGHKCKEIKLFIVIDDEDEEYKVEQSAREEDSQEERPNYESHDDSQVLCHTIANIRHPDPLKVVGYISNHKVLALLDTGSATNFISPGTAQLIGGKSEVIYSFDVQTSDGTHHTCKDRLLHIQNVPFTMDLYILPIHGVDVVLGMQWFRTLGKIQWDFATKTIMFHKENSEGQVVLMAIDIKSAKTIAAQGPREGSDQMGSSSSMGKKESQLKEAQMQKIAEQSKTVMTDPIRSYYMLEVKAKRATEAWCAVANNKDQKLLLVEKFDDKTGG</sequence>
<dbReference type="Gene3D" id="2.40.70.10">
    <property type="entry name" value="Acid Proteases"/>
    <property type="match status" value="1"/>
</dbReference>